<organism evidence="3 4">
    <name type="scientific">Leptosia nina</name>
    <dbReference type="NCBI Taxonomy" id="320188"/>
    <lineage>
        <taxon>Eukaryota</taxon>
        <taxon>Metazoa</taxon>
        <taxon>Ecdysozoa</taxon>
        <taxon>Arthropoda</taxon>
        <taxon>Hexapoda</taxon>
        <taxon>Insecta</taxon>
        <taxon>Pterygota</taxon>
        <taxon>Neoptera</taxon>
        <taxon>Endopterygota</taxon>
        <taxon>Lepidoptera</taxon>
        <taxon>Glossata</taxon>
        <taxon>Ditrysia</taxon>
        <taxon>Papilionoidea</taxon>
        <taxon>Pieridae</taxon>
        <taxon>Pierinae</taxon>
        <taxon>Leptosia</taxon>
    </lineage>
</organism>
<evidence type="ECO:0000313" key="4">
    <source>
        <dbReference type="Proteomes" id="UP001497472"/>
    </source>
</evidence>
<feature type="domain" description="DNA helicase Pif1-like DEAD-box helicase" evidence="2">
    <location>
        <begin position="5"/>
        <end position="87"/>
    </location>
</feature>
<dbReference type="SUPFAM" id="SSF52540">
    <property type="entry name" value="P-loop containing nucleoside triphosphate hydrolases"/>
    <property type="match status" value="1"/>
</dbReference>
<dbReference type="EC" id="5.6.2.3" evidence="1"/>
<keyword evidence="1" id="KW-0347">Helicase</keyword>
<dbReference type="Pfam" id="PF05970">
    <property type="entry name" value="PIF1"/>
    <property type="match status" value="1"/>
</dbReference>
<accession>A0AAV1JX99</accession>
<evidence type="ECO:0000256" key="1">
    <source>
        <dbReference type="RuleBase" id="RU363044"/>
    </source>
</evidence>
<sequence>MQDLNSNNKYFGGTTLLLSGDFRQTLPVIPRSTFADEINACLKQSFLWQSVETLRLTLNMRVKLQNDPSAQICSEQLLDIGNGKIELQPNTQSIQLPDNFCTVHQDKNELIQSIFPDIQTNYLNHNWLSYRANLAAKIVDVDEINFQIQQLLPGDLFNQSVRSVF</sequence>
<dbReference type="InterPro" id="IPR010285">
    <property type="entry name" value="DNA_helicase_pif1-like_DEAD"/>
</dbReference>
<gene>
    <name evidence="3" type="ORF">LNINA_LOCUS12899</name>
</gene>
<comment type="caution">
    <text evidence="3">The sequence shown here is derived from an EMBL/GenBank/DDBJ whole genome shotgun (WGS) entry which is preliminary data.</text>
</comment>
<dbReference type="GO" id="GO:0006310">
    <property type="term" value="P:DNA recombination"/>
    <property type="evidence" value="ECO:0007669"/>
    <property type="project" value="UniProtKB-KW"/>
</dbReference>
<dbReference type="Proteomes" id="UP001497472">
    <property type="component" value="Unassembled WGS sequence"/>
</dbReference>
<dbReference type="PANTHER" id="PTHR10492">
    <property type="match status" value="1"/>
</dbReference>
<evidence type="ECO:0000313" key="3">
    <source>
        <dbReference type="EMBL" id="CAK1553940.1"/>
    </source>
</evidence>
<keyword evidence="1" id="KW-0227">DNA damage</keyword>
<dbReference type="AlphaFoldDB" id="A0AAV1JX99"/>
<keyword evidence="1" id="KW-0378">Hydrolase</keyword>
<comment type="catalytic activity">
    <reaction evidence="1">
        <text>ATP + H2O = ADP + phosphate + H(+)</text>
        <dbReference type="Rhea" id="RHEA:13065"/>
        <dbReference type="ChEBI" id="CHEBI:15377"/>
        <dbReference type="ChEBI" id="CHEBI:15378"/>
        <dbReference type="ChEBI" id="CHEBI:30616"/>
        <dbReference type="ChEBI" id="CHEBI:43474"/>
        <dbReference type="ChEBI" id="CHEBI:456216"/>
        <dbReference type="EC" id="5.6.2.3"/>
    </reaction>
</comment>
<dbReference type="GO" id="GO:0043139">
    <property type="term" value="F:5'-3' DNA helicase activity"/>
    <property type="evidence" value="ECO:0007669"/>
    <property type="project" value="UniProtKB-EC"/>
</dbReference>
<keyword evidence="1" id="KW-0234">DNA repair</keyword>
<proteinExistence type="inferred from homology"/>
<dbReference type="GO" id="GO:0006281">
    <property type="term" value="P:DNA repair"/>
    <property type="evidence" value="ECO:0007669"/>
    <property type="project" value="UniProtKB-KW"/>
</dbReference>
<keyword evidence="4" id="KW-1185">Reference proteome</keyword>
<keyword evidence="1" id="KW-0547">Nucleotide-binding</keyword>
<dbReference type="GO" id="GO:0005524">
    <property type="term" value="F:ATP binding"/>
    <property type="evidence" value="ECO:0007669"/>
    <property type="project" value="UniProtKB-KW"/>
</dbReference>
<dbReference type="InterPro" id="IPR027417">
    <property type="entry name" value="P-loop_NTPase"/>
</dbReference>
<keyword evidence="1" id="KW-0233">DNA recombination</keyword>
<dbReference type="PANTHER" id="PTHR10492:SF57">
    <property type="entry name" value="ATP-DEPENDENT DNA HELICASE"/>
    <property type="match status" value="1"/>
</dbReference>
<dbReference type="GO" id="GO:0000723">
    <property type="term" value="P:telomere maintenance"/>
    <property type="evidence" value="ECO:0007669"/>
    <property type="project" value="InterPro"/>
</dbReference>
<name>A0AAV1JX99_9NEOP</name>
<dbReference type="EMBL" id="CAVLEF010000265">
    <property type="protein sequence ID" value="CAK1553940.1"/>
    <property type="molecule type" value="Genomic_DNA"/>
</dbReference>
<comment type="cofactor">
    <cofactor evidence="1">
        <name>Mg(2+)</name>
        <dbReference type="ChEBI" id="CHEBI:18420"/>
    </cofactor>
</comment>
<reference evidence="3 4" key="1">
    <citation type="submission" date="2023-11" db="EMBL/GenBank/DDBJ databases">
        <authorList>
            <person name="Okamura Y."/>
        </authorList>
    </citation>
    <scope>NUCLEOTIDE SEQUENCE [LARGE SCALE GENOMIC DNA]</scope>
</reference>
<evidence type="ECO:0000259" key="2">
    <source>
        <dbReference type="Pfam" id="PF05970"/>
    </source>
</evidence>
<dbReference type="GO" id="GO:0016787">
    <property type="term" value="F:hydrolase activity"/>
    <property type="evidence" value="ECO:0007669"/>
    <property type="project" value="UniProtKB-KW"/>
</dbReference>
<keyword evidence="1" id="KW-0067">ATP-binding</keyword>
<comment type="similarity">
    <text evidence="1">Belongs to the helicase family.</text>
</comment>
<protein>
    <recommendedName>
        <fullName evidence="1">ATP-dependent DNA helicase</fullName>
        <ecNumber evidence="1">5.6.2.3</ecNumber>
    </recommendedName>
</protein>